<protein>
    <submittedName>
        <fullName evidence="1">Pyrophosphatase PpaX</fullName>
        <ecNumber evidence="1">3.6.1.1</ecNumber>
    </submittedName>
</protein>
<proteinExistence type="predicted"/>
<dbReference type="GO" id="GO:0004427">
    <property type="term" value="F:inorganic diphosphate phosphatase activity"/>
    <property type="evidence" value="ECO:0007669"/>
    <property type="project" value="UniProtKB-EC"/>
</dbReference>
<dbReference type="InterPro" id="IPR023198">
    <property type="entry name" value="PGP-like_dom2"/>
</dbReference>
<comment type="caution">
    <text evidence="1">The sequence shown here is derived from an EMBL/GenBank/DDBJ whole genome shotgun (WGS) entry which is preliminary data.</text>
</comment>
<accession>A0ABV8JKF1</accession>
<keyword evidence="2" id="KW-1185">Reference proteome</keyword>
<dbReference type="Gene3D" id="3.40.50.1000">
    <property type="entry name" value="HAD superfamily/HAD-like"/>
    <property type="match status" value="1"/>
</dbReference>
<dbReference type="InterPro" id="IPR023214">
    <property type="entry name" value="HAD_sf"/>
</dbReference>
<keyword evidence="1" id="KW-0378">Hydrolase</keyword>
<dbReference type="SFLD" id="SFLDG01129">
    <property type="entry name" value="C1.5:_HAD__Beta-PGM__Phosphata"/>
    <property type="match status" value="1"/>
</dbReference>
<evidence type="ECO:0000313" key="1">
    <source>
        <dbReference type="EMBL" id="MFC4077483.1"/>
    </source>
</evidence>
<dbReference type="RefSeq" id="WP_380705295.1">
    <property type="nucleotide sequence ID" value="NZ_JBHSAP010000015.1"/>
</dbReference>
<dbReference type="NCBIfam" id="TIGR01549">
    <property type="entry name" value="HAD-SF-IA-v1"/>
    <property type="match status" value="1"/>
</dbReference>
<reference evidence="2" key="1">
    <citation type="journal article" date="2019" name="Int. J. Syst. Evol. Microbiol.">
        <title>The Global Catalogue of Microorganisms (GCM) 10K type strain sequencing project: providing services to taxonomists for standard genome sequencing and annotation.</title>
        <authorList>
            <consortium name="The Broad Institute Genomics Platform"/>
            <consortium name="The Broad Institute Genome Sequencing Center for Infectious Disease"/>
            <person name="Wu L."/>
            <person name="Ma J."/>
        </authorList>
    </citation>
    <scope>NUCLEOTIDE SEQUENCE [LARGE SCALE GENOMIC DNA]</scope>
    <source>
        <strain evidence="2">IBRC-M 10813</strain>
    </source>
</reference>
<name>A0ABV8JKF1_9BACL</name>
<dbReference type="PANTHER" id="PTHR43434:SF26">
    <property type="entry name" value="PYROPHOSPHATASE PPAX"/>
    <property type="match status" value="1"/>
</dbReference>
<sequence length="220" mass="24322">MKFDTILFDLDGTLLDTTPLILASFQHTLDRFCPGQYREEDVLACLGEPLRDQMKRFGGEERADVMVDTYREHNISHHDQLVNAFPGVLETVRRFHQEGIRLGVVSNKQRITVEMGLALCGLASFIDAVVCHGDTEKAKPDPAPLYLALKQMNGLPERALMVGDSRYDILAAKGAGIASAGVAWAAHGSESLRPYKPDYMLEEIQDLYGILGFSRIGGNV</sequence>
<dbReference type="EC" id="3.6.1.1" evidence="1"/>
<dbReference type="SFLD" id="SFLDG01135">
    <property type="entry name" value="C1.5.6:_HAD__Beta-PGM__Phospha"/>
    <property type="match status" value="1"/>
</dbReference>
<dbReference type="EMBL" id="JBHSAP010000015">
    <property type="protein sequence ID" value="MFC4077483.1"/>
    <property type="molecule type" value="Genomic_DNA"/>
</dbReference>
<dbReference type="SUPFAM" id="SSF56784">
    <property type="entry name" value="HAD-like"/>
    <property type="match status" value="1"/>
</dbReference>
<dbReference type="InterPro" id="IPR050155">
    <property type="entry name" value="HAD-like_hydrolase_sf"/>
</dbReference>
<evidence type="ECO:0000313" key="2">
    <source>
        <dbReference type="Proteomes" id="UP001595843"/>
    </source>
</evidence>
<dbReference type="Pfam" id="PF13419">
    <property type="entry name" value="HAD_2"/>
    <property type="match status" value="1"/>
</dbReference>
<dbReference type="Proteomes" id="UP001595843">
    <property type="component" value="Unassembled WGS sequence"/>
</dbReference>
<dbReference type="Gene3D" id="1.10.150.240">
    <property type="entry name" value="Putative phosphatase, domain 2"/>
    <property type="match status" value="1"/>
</dbReference>
<organism evidence="1 2">
    <name type="scientific">Salinithrix halophila</name>
    <dbReference type="NCBI Taxonomy" id="1485204"/>
    <lineage>
        <taxon>Bacteria</taxon>
        <taxon>Bacillati</taxon>
        <taxon>Bacillota</taxon>
        <taxon>Bacilli</taxon>
        <taxon>Bacillales</taxon>
        <taxon>Thermoactinomycetaceae</taxon>
        <taxon>Salinithrix</taxon>
    </lineage>
</organism>
<dbReference type="SFLD" id="SFLDS00003">
    <property type="entry name" value="Haloacid_Dehalogenase"/>
    <property type="match status" value="1"/>
</dbReference>
<dbReference type="PANTHER" id="PTHR43434">
    <property type="entry name" value="PHOSPHOGLYCOLATE PHOSPHATASE"/>
    <property type="match status" value="1"/>
</dbReference>
<dbReference type="InterPro" id="IPR006439">
    <property type="entry name" value="HAD-SF_hydro_IA"/>
</dbReference>
<dbReference type="InterPro" id="IPR036412">
    <property type="entry name" value="HAD-like_sf"/>
</dbReference>
<dbReference type="InterPro" id="IPR041492">
    <property type="entry name" value="HAD_2"/>
</dbReference>
<dbReference type="NCBIfam" id="NF009804">
    <property type="entry name" value="PRK13288.1"/>
    <property type="match status" value="1"/>
</dbReference>
<gene>
    <name evidence="1" type="primary">ppaX</name>
    <name evidence="1" type="ORF">ACFOUO_11790</name>
</gene>
<dbReference type="NCBIfam" id="TIGR01509">
    <property type="entry name" value="HAD-SF-IA-v3"/>
    <property type="match status" value="1"/>
</dbReference>